<dbReference type="InterPro" id="IPR024041">
    <property type="entry name" value="NH4_transpt_AmtB-like_dom"/>
</dbReference>
<keyword evidence="7" id="KW-0924">Ammonia transport</keyword>
<keyword evidence="11" id="KW-1185">Reference proteome</keyword>
<evidence type="ECO:0000256" key="7">
    <source>
        <dbReference type="ARBA" id="ARBA00023177"/>
    </source>
</evidence>
<comment type="caution">
    <text evidence="10">The sequence shown here is derived from an EMBL/GenBank/DDBJ whole genome shotgun (WGS) entry which is preliminary data.</text>
</comment>
<dbReference type="PANTHER" id="PTHR11730">
    <property type="entry name" value="AMMONIUM TRANSPORTER"/>
    <property type="match status" value="1"/>
</dbReference>
<dbReference type="Proteomes" id="UP000489600">
    <property type="component" value="Unassembled WGS sequence"/>
</dbReference>
<reference evidence="10" key="1">
    <citation type="submission" date="2019-07" db="EMBL/GenBank/DDBJ databases">
        <authorList>
            <person name="Dittberner H."/>
        </authorList>
    </citation>
    <scope>NUCLEOTIDE SEQUENCE [LARGE SCALE GENOMIC DNA]</scope>
</reference>
<keyword evidence="5 8" id="KW-1133">Transmembrane helix</keyword>
<evidence type="ECO:0000313" key="10">
    <source>
        <dbReference type="EMBL" id="VVB10399.1"/>
    </source>
</evidence>
<evidence type="ECO:0000313" key="11">
    <source>
        <dbReference type="Proteomes" id="UP000489600"/>
    </source>
</evidence>
<comment type="similarity">
    <text evidence="2">Belongs to the ammonia transporter channel (TC 1.A.11.2) family.</text>
</comment>
<feature type="domain" description="Ammonium transporter AmtB-like" evidence="9">
    <location>
        <begin position="28"/>
        <end position="149"/>
    </location>
</feature>
<evidence type="ECO:0000259" key="9">
    <source>
        <dbReference type="Pfam" id="PF00909"/>
    </source>
</evidence>
<evidence type="ECO:0000256" key="2">
    <source>
        <dbReference type="ARBA" id="ARBA00005887"/>
    </source>
</evidence>
<evidence type="ECO:0000256" key="4">
    <source>
        <dbReference type="ARBA" id="ARBA00022692"/>
    </source>
</evidence>
<evidence type="ECO:0000256" key="5">
    <source>
        <dbReference type="ARBA" id="ARBA00022989"/>
    </source>
</evidence>
<dbReference type="PANTHER" id="PTHR11730:SF6">
    <property type="entry name" value="AMMONIUM TRANSPORTER"/>
    <property type="match status" value="1"/>
</dbReference>
<gene>
    <name evidence="10" type="ORF">ANE_LOCUS20843</name>
</gene>
<name>A0A565CA06_9BRAS</name>
<dbReference type="SUPFAM" id="SSF111352">
    <property type="entry name" value="Ammonium transporter"/>
    <property type="match status" value="1"/>
</dbReference>
<evidence type="ECO:0000256" key="3">
    <source>
        <dbReference type="ARBA" id="ARBA00022448"/>
    </source>
</evidence>
<dbReference type="Pfam" id="PF00909">
    <property type="entry name" value="Ammonium_transp"/>
    <property type="match status" value="1"/>
</dbReference>
<comment type="subcellular location">
    <subcellularLocation>
        <location evidence="1">Membrane</location>
        <topology evidence="1">Multi-pass membrane protein</topology>
    </subcellularLocation>
</comment>
<dbReference type="GO" id="GO:0005886">
    <property type="term" value="C:plasma membrane"/>
    <property type="evidence" value="ECO:0007669"/>
    <property type="project" value="TreeGrafter"/>
</dbReference>
<keyword evidence="4 8" id="KW-0812">Transmembrane</keyword>
<protein>
    <recommendedName>
        <fullName evidence="9">Ammonium transporter AmtB-like domain-containing protein</fullName>
    </recommendedName>
</protein>
<sequence>MTQSKTKDSIKTHKTKVRIRQKCIISVASWVTIGLDLLAKKIKYDDPLQAAEVHGGCGAWGLLFTGLFATKRYMSEVYGGEIGRSHGLLMGGGVKLIGAQISQIIAIFGWVTLTMGSLFYGLHKINLLRVSVEEEKVGIDMTSHGGFAYGSHVEDADWVKHGTKVMRLKQELEYVRRCACFLSRVGLNSQVT</sequence>
<dbReference type="GO" id="GO:0097272">
    <property type="term" value="P:ammonium homeostasis"/>
    <property type="evidence" value="ECO:0007669"/>
    <property type="project" value="TreeGrafter"/>
</dbReference>
<keyword evidence="3" id="KW-0813">Transport</keyword>
<dbReference type="EMBL" id="CABITT030000007">
    <property type="protein sequence ID" value="VVB10399.1"/>
    <property type="molecule type" value="Genomic_DNA"/>
</dbReference>
<organism evidence="10 11">
    <name type="scientific">Arabis nemorensis</name>
    <dbReference type="NCBI Taxonomy" id="586526"/>
    <lineage>
        <taxon>Eukaryota</taxon>
        <taxon>Viridiplantae</taxon>
        <taxon>Streptophyta</taxon>
        <taxon>Embryophyta</taxon>
        <taxon>Tracheophyta</taxon>
        <taxon>Spermatophyta</taxon>
        <taxon>Magnoliopsida</taxon>
        <taxon>eudicotyledons</taxon>
        <taxon>Gunneridae</taxon>
        <taxon>Pentapetalae</taxon>
        <taxon>rosids</taxon>
        <taxon>malvids</taxon>
        <taxon>Brassicales</taxon>
        <taxon>Brassicaceae</taxon>
        <taxon>Arabideae</taxon>
        <taxon>Arabis</taxon>
    </lineage>
</organism>
<proteinExistence type="inferred from homology"/>
<evidence type="ECO:0000256" key="1">
    <source>
        <dbReference type="ARBA" id="ARBA00004141"/>
    </source>
</evidence>
<dbReference type="Gene3D" id="1.10.3430.10">
    <property type="entry name" value="Ammonium transporter AmtB like domains"/>
    <property type="match status" value="1"/>
</dbReference>
<dbReference type="OrthoDB" id="534912at2759"/>
<dbReference type="GO" id="GO:0008519">
    <property type="term" value="F:ammonium channel activity"/>
    <property type="evidence" value="ECO:0007669"/>
    <property type="project" value="InterPro"/>
</dbReference>
<evidence type="ECO:0000256" key="8">
    <source>
        <dbReference type="SAM" id="Phobius"/>
    </source>
</evidence>
<keyword evidence="6 8" id="KW-0472">Membrane</keyword>
<dbReference type="InterPro" id="IPR029020">
    <property type="entry name" value="Ammonium/urea_transptr"/>
</dbReference>
<dbReference type="AlphaFoldDB" id="A0A565CA06"/>
<feature type="transmembrane region" description="Helical" evidence="8">
    <location>
        <begin position="97"/>
        <end position="122"/>
    </location>
</feature>
<evidence type="ECO:0000256" key="6">
    <source>
        <dbReference type="ARBA" id="ARBA00023136"/>
    </source>
</evidence>
<accession>A0A565CA06</accession>